<evidence type="ECO:0000256" key="9">
    <source>
        <dbReference type="ARBA" id="ARBA00023125"/>
    </source>
</evidence>
<reference evidence="17 18" key="1">
    <citation type="submission" date="2016-11" db="EMBL/GenBank/DDBJ databases">
        <title>Mixed transmission modes and dynamic genome evolution in an obligate animal-bacterial symbiosis.</title>
        <authorList>
            <person name="Russell S.L."/>
            <person name="Corbett-Detig R.B."/>
            <person name="Cavanaugh C.M."/>
        </authorList>
    </citation>
    <scope>NUCLEOTIDE SEQUENCE [LARGE SCALE GENOMIC DNA]</scope>
    <source>
        <strain evidence="17">Sp-SM6</strain>
    </source>
</reference>
<evidence type="ECO:0000256" key="1">
    <source>
        <dbReference type="ARBA" id="ARBA00004496"/>
    </source>
</evidence>
<name>A0A1T2LDK4_9GAMM</name>
<feature type="DNA-binding region" description="OmpR/PhoB-type" evidence="14">
    <location>
        <begin position="127"/>
        <end position="226"/>
    </location>
</feature>
<dbReference type="CDD" id="cd00383">
    <property type="entry name" value="trans_reg_C"/>
    <property type="match status" value="1"/>
</dbReference>
<keyword evidence="11" id="KW-0804">Transcription</keyword>
<dbReference type="InterPro" id="IPR001867">
    <property type="entry name" value="OmpR/PhoB-type_DNA-bd"/>
</dbReference>
<dbReference type="GO" id="GO:0000156">
    <property type="term" value="F:phosphorelay response regulator activity"/>
    <property type="evidence" value="ECO:0007669"/>
    <property type="project" value="InterPro"/>
</dbReference>
<evidence type="ECO:0000313" key="17">
    <source>
        <dbReference type="EMBL" id="OOZ43102.1"/>
    </source>
</evidence>
<dbReference type="PROSITE" id="PS51755">
    <property type="entry name" value="OMPR_PHOB"/>
    <property type="match status" value="1"/>
</dbReference>
<evidence type="ECO:0000256" key="13">
    <source>
        <dbReference type="PROSITE-ProRule" id="PRU00169"/>
    </source>
</evidence>
<evidence type="ECO:0000256" key="7">
    <source>
        <dbReference type="ARBA" id="ARBA00023012"/>
    </source>
</evidence>
<protein>
    <recommendedName>
        <fullName evidence="2">Phosphate regulon transcriptional regulatory protein PhoB</fullName>
    </recommendedName>
</protein>
<dbReference type="GO" id="GO:0000976">
    <property type="term" value="F:transcription cis-regulatory region binding"/>
    <property type="evidence" value="ECO:0007669"/>
    <property type="project" value="TreeGrafter"/>
</dbReference>
<dbReference type="CDD" id="cd17618">
    <property type="entry name" value="REC_OmpR_PhoB"/>
    <property type="match status" value="1"/>
</dbReference>
<evidence type="ECO:0000256" key="11">
    <source>
        <dbReference type="ARBA" id="ARBA00023163"/>
    </source>
</evidence>
<dbReference type="GO" id="GO:0006355">
    <property type="term" value="P:regulation of DNA-templated transcription"/>
    <property type="evidence" value="ECO:0007669"/>
    <property type="project" value="InterPro"/>
</dbReference>
<keyword evidence="5 13" id="KW-0597">Phosphoprotein</keyword>
<evidence type="ECO:0000256" key="14">
    <source>
        <dbReference type="PROSITE-ProRule" id="PRU01091"/>
    </source>
</evidence>
<dbReference type="SMART" id="SM00448">
    <property type="entry name" value="REC"/>
    <property type="match status" value="1"/>
</dbReference>
<dbReference type="InterPro" id="IPR001789">
    <property type="entry name" value="Sig_transdc_resp-reg_receiver"/>
</dbReference>
<dbReference type="Gene3D" id="3.40.50.2300">
    <property type="match status" value="1"/>
</dbReference>
<evidence type="ECO:0000256" key="4">
    <source>
        <dbReference type="ARBA" id="ARBA00022490"/>
    </source>
</evidence>
<dbReference type="AlphaFoldDB" id="A0A1T2LDK4"/>
<dbReference type="SUPFAM" id="SSF46894">
    <property type="entry name" value="C-terminal effector domain of the bipartite response regulators"/>
    <property type="match status" value="1"/>
</dbReference>
<feature type="modified residue" description="4-aspartylphosphate" evidence="13">
    <location>
        <position position="52"/>
    </location>
</feature>
<dbReference type="GO" id="GO:0006817">
    <property type="term" value="P:phosphate ion transport"/>
    <property type="evidence" value="ECO:0007669"/>
    <property type="project" value="UniProtKB-KW"/>
</dbReference>
<keyword evidence="7" id="KW-0902">Two-component regulatory system</keyword>
<proteinExistence type="predicted"/>
<comment type="caution">
    <text evidence="17">The sequence shown here is derived from an EMBL/GenBank/DDBJ whole genome shotgun (WGS) entry which is preliminary data.</text>
</comment>
<dbReference type="Pfam" id="PF00486">
    <property type="entry name" value="Trans_reg_C"/>
    <property type="match status" value="1"/>
</dbReference>
<keyword evidence="4" id="KW-0963">Cytoplasm</keyword>
<keyword evidence="10" id="KW-0010">Activator</keyword>
<dbReference type="GO" id="GO:0032993">
    <property type="term" value="C:protein-DNA complex"/>
    <property type="evidence" value="ECO:0007669"/>
    <property type="project" value="TreeGrafter"/>
</dbReference>
<evidence type="ECO:0000256" key="3">
    <source>
        <dbReference type="ARBA" id="ARBA00022448"/>
    </source>
</evidence>
<dbReference type="Gene3D" id="1.10.10.10">
    <property type="entry name" value="Winged helix-like DNA-binding domain superfamily/Winged helix DNA-binding domain"/>
    <property type="match status" value="1"/>
</dbReference>
<dbReference type="PROSITE" id="PS50110">
    <property type="entry name" value="RESPONSE_REGULATORY"/>
    <property type="match status" value="1"/>
</dbReference>
<evidence type="ECO:0000256" key="12">
    <source>
        <dbReference type="ARBA" id="ARBA00024735"/>
    </source>
</evidence>
<dbReference type="PANTHER" id="PTHR48111">
    <property type="entry name" value="REGULATOR OF RPOS"/>
    <property type="match status" value="1"/>
</dbReference>
<evidence type="ECO:0000256" key="5">
    <source>
        <dbReference type="ARBA" id="ARBA00022553"/>
    </source>
</evidence>
<dbReference type="RefSeq" id="WP_078475876.1">
    <property type="nucleotide sequence ID" value="NZ_MPRK01000002.1"/>
</dbReference>
<dbReference type="InterPro" id="IPR011879">
    <property type="entry name" value="Sig_transdc_resp-reg_PhoB"/>
</dbReference>
<feature type="domain" description="OmpR/PhoB-type" evidence="16">
    <location>
        <begin position="127"/>
        <end position="226"/>
    </location>
</feature>
<dbReference type="NCBIfam" id="TIGR02154">
    <property type="entry name" value="PhoB"/>
    <property type="match status" value="1"/>
</dbReference>
<dbReference type="InterPro" id="IPR039420">
    <property type="entry name" value="WalR-like"/>
</dbReference>
<dbReference type="Proteomes" id="UP000190198">
    <property type="component" value="Unassembled WGS sequence"/>
</dbReference>
<dbReference type="SMART" id="SM00862">
    <property type="entry name" value="Trans_reg_C"/>
    <property type="match status" value="1"/>
</dbReference>
<sequence>MTRVLIVEDEPSVREMTCFTLKQSGYECLEAETAEEARETLKTCDPALILMDWMLPGTSGVELTRELKESPATQTIPVIMLTARGEEDDKVRGLESGADDYITKPFSPRELTARIKALLRRTLPHATDDIVISGTLQLDPASHRVHCEENQIDLGPTEFRLLHYLMTHQEKVYSRGKLLDNVWGTNVYVEERTVDVHIRRLRKALEPYGADQLIQTVRGAGYRFSGSKAKS</sequence>
<dbReference type="InterPro" id="IPR016032">
    <property type="entry name" value="Sig_transdc_resp-reg_C-effctor"/>
</dbReference>
<dbReference type="FunFam" id="3.40.50.2300:FF:000001">
    <property type="entry name" value="DNA-binding response regulator PhoB"/>
    <property type="match status" value="1"/>
</dbReference>
<keyword evidence="18" id="KW-1185">Reference proteome</keyword>
<accession>A0A1T2LDK4</accession>
<evidence type="ECO:0000256" key="8">
    <source>
        <dbReference type="ARBA" id="ARBA00023015"/>
    </source>
</evidence>
<keyword evidence="8" id="KW-0805">Transcription regulation</keyword>
<evidence type="ECO:0000259" key="16">
    <source>
        <dbReference type="PROSITE" id="PS51755"/>
    </source>
</evidence>
<keyword evidence="9 14" id="KW-0238">DNA-binding</keyword>
<feature type="domain" description="Response regulatory" evidence="15">
    <location>
        <begin position="3"/>
        <end position="119"/>
    </location>
</feature>
<evidence type="ECO:0000256" key="10">
    <source>
        <dbReference type="ARBA" id="ARBA00023159"/>
    </source>
</evidence>
<keyword evidence="6" id="KW-0592">Phosphate transport</keyword>
<dbReference type="SUPFAM" id="SSF52172">
    <property type="entry name" value="CheY-like"/>
    <property type="match status" value="1"/>
</dbReference>
<dbReference type="PANTHER" id="PTHR48111:SF40">
    <property type="entry name" value="PHOSPHATE REGULON TRANSCRIPTIONAL REGULATORY PROTEIN PHOB"/>
    <property type="match status" value="1"/>
</dbReference>
<evidence type="ECO:0000256" key="2">
    <source>
        <dbReference type="ARBA" id="ARBA00013332"/>
    </source>
</evidence>
<comment type="subcellular location">
    <subcellularLocation>
        <location evidence="1">Cytoplasm</location>
    </subcellularLocation>
</comment>
<evidence type="ECO:0000313" key="18">
    <source>
        <dbReference type="Proteomes" id="UP000190198"/>
    </source>
</evidence>
<gene>
    <name evidence="17" type="ORF">BOW52_00275</name>
</gene>
<dbReference type="FunFam" id="1.10.10.10:FF:000011">
    <property type="entry name" value="Phosphate regulon transcriptional regulator PhoB"/>
    <property type="match status" value="1"/>
</dbReference>
<organism evidence="17 18">
    <name type="scientific">Solemya elarraichensis gill symbiont</name>
    <dbReference type="NCBI Taxonomy" id="1918949"/>
    <lineage>
        <taxon>Bacteria</taxon>
        <taxon>Pseudomonadati</taxon>
        <taxon>Pseudomonadota</taxon>
        <taxon>Gammaproteobacteria</taxon>
        <taxon>sulfur-oxidizing symbionts</taxon>
    </lineage>
</organism>
<dbReference type="InterPro" id="IPR036388">
    <property type="entry name" value="WH-like_DNA-bd_sf"/>
</dbReference>
<comment type="function">
    <text evidence="12">This protein is a positive regulator for the phosphate regulon. Transcription of this operon is positively regulated by PhoB and PhoR when phosphate is limited.</text>
</comment>
<dbReference type="OrthoDB" id="9802426at2"/>
<dbReference type="EMBL" id="MPRK01000002">
    <property type="protein sequence ID" value="OOZ43102.1"/>
    <property type="molecule type" value="Genomic_DNA"/>
</dbReference>
<evidence type="ECO:0000259" key="15">
    <source>
        <dbReference type="PROSITE" id="PS50110"/>
    </source>
</evidence>
<dbReference type="Pfam" id="PF00072">
    <property type="entry name" value="Response_reg"/>
    <property type="match status" value="1"/>
</dbReference>
<evidence type="ECO:0000256" key="6">
    <source>
        <dbReference type="ARBA" id="ARBA00022592"/>
    </source>
</evidence>
<dbReference type="GO" id="GO:0005829">
    <property type="term" value="C:cytosol"/>
    <property type="evidence" value="ECO:0007669"/>
    <property type="project" value="TreeGrafter"/>
</dbReference>
<dbReference type="Gene3D" id="6.10.250.690">
    <property type="match status" value="1"/>
</dbReference>
<keyword evidence="3" id="KW-0813">Transport</keyword>
<dbReference type="InterPro" id="IPR011006">
    <property type="entry name" value="CheY-like_superfamily"/>
</dbReference>